<dbReference type="InterPro" id="IPR002401">
    <property type="entry name" value="Cyt_P450_E_grp-I"/>
</dbReference>
<evidence type="ECO:0000256" key="5">
    <source>
        <dbReference type="ARBA" id="ARBA00023004"/>
    </source>
</evidence>
<comment type="caution">
    <text evidence="9">The sequence shown here is derived from an EMBL/GenBank/DDBJ whole genome shotgun (WGS) entry which is preliminary data.</text>
</comment>
<evidence type="ECO:0000313" key="10">
    <source>
        <dbReference type="Proteomes" id="UP001320245"/>
    </source>
</evidence>
<evidence type="ECO:0000256" key="8">
    <source>
        <dbReference type="SAM" id="Phobius"/>
    </source>
</evidence>
<comment type="similarity">
    <text evidence="2 7">Belongs to the cytochrome P450 family.</text>
</comment>
<reference evidence="9 10" key="1">
    <citation type="journal article" date="2023" name="PLoS ONE">
        <title>Cytospora paraplurivora sp. nov. isolated from orchards with fruit tree decline syndrome in Ontario, Canada.</title>
        <authorList>
            <person name="Ilyukhin E."/>
            <person name="Nguyen H.D.T."/>
            <person name="Castle A.J."/>
            <person name="Ellouze W."/>
        </authorList>
    </citation>
    <scope>NUCLEOTIDE SEQUENCE [LARGE SCALE GENOMIC DNA]</scope>
    <source>
        <strain evidence="9 10">FDS-564</strain>
    </source>
</reference>
<dbReference type="EMBL" id="JAJSPL020000025">
    <property type="protein sequence ID" value="KAK7738498.1"/>
    <property type="molecule type" value="Genomic_DNA"/>
</dbReference>
<feature type="transmembrane region" description="Helical" evidence="8">
    <location>
        <begin position="265"/>
        <end position="282"/>
    </location>
</feature>
<dbReference type="PANTHER" id="PTHR24305">
    <property type="entry name" value="CYTOCHROME P450"/>
    <property type="match status" value="1"/>
</dbReference>
<keyword evidence="7" id="KW-0503">Monooxygenase</keyword>
<evidence type="ECO:0000256" key="3">
    <source>
        <dbReference type="ARBA" id="ARBA00022617"/>
    </source>
</evidence>
<evidence type="ECO:0000256" key="2">
    <source>
        <dbReference type="ARBA" id="ARBA00010617"/>
    </source>
</evidence>
<keyword evidence="8" id="KW-0812">Transmembrane</keyword>
<dbReference type="PRINTS" id="PR00385">
    <property type="entry name" value="P450"/>
</dbReference>
<keyword evidence="4 6" id="KW-0479">Metal-binding</keyword>
<dbReference type="Proteomes" id="UP001320245">
    <property type="component" value="Unassembled WGS sequence"/>
</dbReference>
<organism evidence="9 10">
    <name type="scientific">Cytospora paraplurivora</name>
    <dbReference type="NCBI Taxonomy" id="2898453"/>
    <lineage>
        <taxon>Eukaryota</taxon>
        <taxon>Fungi</taxon>
        <taxon>Dikarya</taxon>
        <taxon>Ascomycota</taxon>
        <taxon>Pezizomycotina</taxon>
        <taxon>Sordariomycetes</taxon>
        <taxon>Sordariomycetidae</taxon>
        <taxon>Diaporthales</taxon>
        <taxon>Cytosporaceae</taxon>
        <taxon>Cytospora</taxon>
    </lineage>
</organism>
<evidence type="ECO:0000313" key="9">
    <source>
        <dbReference type="EMBL" id="KAK7738498.1"/>
    </source>
</evidence>
<dbReference type="GO" id="GO:0005506">
    <property type="term" value="F:iron ion binding"/>
    <property type="evidence" value="ECO:0007669"/>
    <property type="project" value="InterPro"/>
</dbReference>
<sequence length="324" mass="37138">MENVDKQIKRDGCAEMRLNWLAFNLDTLADCFFDRGMDLLLNEDQARSWSKTVGAVAVSTPFAKQFPWFIPMASKLPTRILEIMVPEIARILRLRQIQAAEAAEIHSLDLPLVTKTGKRHELYRTILSSSLLDAREKEPGRISQEAFVVLVAGSETTARILSTGSFHILENRERVLTPLWEELTQVMPDPHKRPSVQELERLPWLGWIIPPGTAASMTLRSILLDPKIFEDPETFRPERWLSSNPAVEHISRYLVPFGHGSRMCLGYNTAMAMLYIGFAVFFRRYDFTLHDTFYERDIKIERDCFNGEVSTGSKGIRVKYVDFA</sequence>
<proteinExistence type="inferred from homology"/>
<keyword evidence="8" id="KW-1133">Transmembrane helix</keyword>
<dbReference type="Gene3D" id="1.10.630.10">
    <property type="entry name" value="Cytochrome P450"/>
    <property type="match status" value="2"/>
</dbReference>
<keyword evidence="3 6" id="KW-0349">Heme</keyword>
<dbReference type="AlphaFoldDB" id="A0AAN9U385"/>
<evidence type="ECO:0000256" key="4">
    <source>
        <dbReference type="ARBA" id="ARBA00022723"/>
    </source>
</evidence>
<protein>
    <recommendedName>
        <fullName evidence="11">Cytochrome P450</fullName>
    </recommendedName>
</protein>
<evidence type="ECO:0008006" key="11">
    <source>
        <dbReference type="Google" id="ProtNLM"/>
    </source>
</evidence>
<comment type="cofactor">
    <cofactor evidence="1 6">
        <name>heme</name>
        <dbReference type="ChEBI" id="CHEBI:30413"/>
    </cofactor>
</comment>
<keyword evidence="10" id="KW-1185">Reference proteome</keyword>
<keyword evidence="8" id="KW-0472">Membrane</keyword>
<dbReference type="InterPro" id="IPR001128">
    <property type="entry name" value="Cyt_P450"/>
</dbReference>
<dbReference type="PROSITE" id="PS00086">
    <property type="entry name" value="CYTOCHROME_P450"/>
    <property type="match status" value="1"/>
</dbReference>
<dbReference type="PANTHER" id="PTHR24305:SF166">
    <property type="entry name" value="CYTOCHROME P450 12A4, MITOCHONDRIAL-RELATED"/>
    <property type="match status" value="1"/>
</dbReference>
<name>A0AAN9U385_9PEZI</name>
<dbReference type="GO" id="GO:0020037">
    <property type="term" value="F:heme binding"/>
    <property type="evidence" value="ECO:0007669"/>
    <property type="project" value="InterPro"/>
</dbReference>
<accession>A0AAN9U385</accession>
<keyword evidence="7" id="KW-0560">Oxidoreductase</keyword>
<dbReference type="GO" id="GO:0004497">
    <property type="term" value="F:monooxygenase activity"/>
    <property type="evidence" value="ECO:0007669"/>
    <property type="project" value="UniProtKB-KW"/>
</dbReference>
<evidence type="ECO:0000256" key="6">
    <source>
        <dbReference type="PIRSR" id="PIRSR602401-1"/>
    </source>
</evidence>
<dbReference type="GO" id="GO:0016705">
    <property type="term" value="F:oxidoreductase activity, acting on paired donors, with incorporation or reduction of molecular oxygen"/>
    <property type="evidence" value="ECO:0007669"/>
    <property type="project" value="InterPro"/>
</dbReference>
<dbReference type="InterPro" id="IPR036396">
    <property type="entry name" value="Cyt_P450_sf"/>
</dbReference>
<dbReference type="InterPro" id="IPR017972">
    <property type="entry name" value="Cyt_P450_CS"/>
</dbReference>
<evidence type="ECO:0000256" key="1">
    <source>
        <dbReference type="ARBA" id="ARBA00001971"/>
    </source>
</evidence>
<keyword evidence="5 6" id="KW-0408">Iron</keyword>
<evidence type="ECO:0000256" key="7">
    <source>
        <dbReference type="RuleBase" id="RU000461"/>
    </source>
</evidence>
<dbReference type="SUPFAM" id="SSF48264">
    <property type="entry name" value="Cytochrome P450"/>
    <property type="match status" value="1"/>
</dbReference>
<dbReference type="InterPro" id="IPR050121">
    <property type="entry name" value="Cytochrome_P450_monoxygenase"/>
</dbReference>
<gene>
    <name evidence="9" type="ORF">SLS53_006017</name>
</gene>
<dbReference type="Pfam" id="PF00067">
    <property type="entry name" value="p450"/>
    <property type="match status" value="1"/>
</dbReference>
<feature type="binding site" description="axial binding residue" evidence="6">
    <location>
        <position position="264"/>
    </location>
    <ligand>
        <name>heme</name>
        <dbReference type="ChEBI" id="CHEBI:30413"/>
    </ligand>
    <ligandPart>
        <name>Fe</name>
        <dbReference type="ChEBI" id="CHEBI:18248"/>
    </ligandPart>
</feature>
<dbReference type="PRINTS" id="PR00463">
    <property type="entry name" value="EP450I"/>
</dbReference>